<protein>
    <submittedName>
        <fullName evidence="2">Questin oxidase family protein</fullName>
    </submittedName>
</protein>
<gene>
    <name evidence="2" type="ORF">EMK97_01500</name>
</gene>
<keyword evidence="3" id="KW-1185">Reference proteome</keyword>
<dbReference type="OrthoDB" id="6457937at2"/>
<dbReference type="Proteomes" id="UP000290244">
    <property type="component" value="Chromosome"/>
</dbReference>
<dbReference type="RefSeq" id="WP_130598775.1">
    <property type="nucleotide sequence ID" value="NZ_CP034759.1"/>
</dbReference>
<dbReference type="EMBL" id="CP034759">
    <property type="protein sequence ID" value="QBG34504.1"/>
    <property type="molecule type" value="Genomic_DNA"/>
</dbReference>
<sequence>MEEITQLNSLLEKVARYQPSYGGGLATHLPMVLIALNKLSAPNAKLVETFHNSVDNLEVIGSLDKVDMVANIESELGNSKSFKRYLKYFQHQLAQNTIKAVLEKSLPILISGIAASAFHGLIRLAYALEANSRSEIAIALAYWSAEYQPFELLEETTSERLADILTRLAPLGEHYDFSPGIIVNRMNEIAELLKSHRSVIQPAAIDLETLQQFALKSFYLSDDFTLLHTVTGCHAFSIILPFLKNEELALRQLWKAILVAYLSTGLGFKDEKLNIPACDVDFEQLRSNALQSKDSHIIKLVYSCRAEYQKSNKPLYYLVAKRAVFAHLG</sequence>
<organism evidence="2 3">
    <name type="scientific">Litorilituus sediminis</name>
    <dbReference type="NCBI Taxonomy" id="718192"/>
    <lineage>
        <taxon>Bacteria</taxon>
        <taxon>Pseudomonadati</taxon>
        <taxon>Pseudomonadota</taxon>
        <taxon>Gammaproteobacteria</taxon>
        <taxon>Alteromonadales</taxon>
        <taxon>Colwelliaceae</taxon>
        <taxon>Litorilituus</taxon>
    </lineage>
</organism>
<reference evidence="2 3" key="1">
    <citation type="submission" date="2018-12" db="EMBL/GenBank/DDBJ databases">
        <title>Complete genome of Litorilituus sediminis.</title>
        <authorList>
            <person name="Liu A."/>
            <person name="Rong J."/>
        </authorList>
    </citation>
    <scope>NUCLEOTIDE SEQUENCE [LARGE SCALE GENOMIC DNA]</scope>
    <source>
        <strain evidence="2 3">JCM 17549</strain>
    </source>
</reference>
<dbReference type="InterPro" id="IPR025337">
    <property type="entry name" value="Questin_oxidase-like"/>
</dbReference>
<dbReference type="Pfam" id="PF14027">
    <property type="entry name" value="Questin_oxidase"/>
    <property type="match status" value="1"/>
</dbReference>
<dbReference type="AlphaFoldDB" id="A0A4P6P0W6"/>
<dbReference type="PANTHER" id="PTHR35870">
    <property type="entry name" value="PROTEIN, PUTATIVE (AFU_ORTHOLOGUE AFUA_5G03330)-RELATED"/>
    <property type="match status" value="1"/>
</dbReference>
<accession>A0A4P6P0W6</accession>
<name>A0A4P6P0W6_9GAMM</name>
<proteinExistence type="predicted"/>
<evidence type="ECO:0000313" key="3">
    <source>
        <dbReference type="Proteomes" id="UP000290244"/>
    </source>
</evidence>
<dbReference type="KEGG" id="lsd:EMK97_01500"/>
<evidence type="ECO:0000313" key="2">
    <source>
        <dbReference type="EMBL" id="QBG34504.1"/>
    </source>
</evidence>
<keyword evidence="1" id="KW-0560">Oxidoreductase</keyword>
<evidence type="ECO:0000256" key="1">
    <source>
        <dbReference type="ARBA" id="ARBA00023002"/>
    </source>
</evidence>
<dbReference type="GO" id="GO:0016491">
    <property type="term" value="F:oxidoreductase activity"/>
    <property type="evidence" value="ECO:0007669"/>
    <property type="project" value="UniProtKB-KW"/>
</dbReference>
<dbReference type="PANTHER" id="PTHR35870:SF1">
    <property type="entry name" value="PROTEIN, PUTATIVE (AFU_ORTHOLOGUE AFUA_5G03330)-RELATED"/>
    <property type="match status" value="1"/>
</dbReference>